<sequence length="122" mass="13376">MQHKNTGIKRIVMATIYSIHGLKAAMKSEAAVRQEVVAIIILVPVALWVDVSLLEKLTLICSLLLVLITELLNTAIETVVDRVSFDQHELSGKAKDIGSAAVFISLLVASICWFSILITRYA</sequence>
<dbReference type="RefSeq" id="WP_124027290.1">
    <property type="nucleotide sequence ID" value="NZ_JBHRSN010000015.1"/>
</dbReference>
<keyword evidence="26" id="KW-1185">Reference proteome</keyword>
<evidence type="ECO:0000256" key="17">
    <source>
        <dbReference type="ARBA" id="ARBA00023136"/>
    </source>
</evidence>
<keyword evidence="10 23" id="KW-0479">Metal-binding</keyword>
<keyword evidence="9 24" id="KW-0812">Transmembrane</keyword>
<evidence type="ECO:0000256" key="13">
    <source>
        <dbReference type="ARBA" id="ARBA00022840"/>
    </source>
</evidence>
<keyword evidence="18" id="KW-0594">Phospholipid biosynthesis</keyword>
<dbReference type="InterPro" id="IPR036945">
    <property type="entry name" value="DAGK_sf"/>
</dbReference>
<keyword evidence="8 24" id="KW-0808">Transferase</keyword>
<evidence type="ECO:0000256" key="2">
    <source>
        <dbReference type="ARBA" id="ARBA00005967"/>
    </source>
</evidence>
<evidence type="ECO:0000256" key="4">
    <source>
        <dbReference type="ARBA" id="ARBA00017575"/>
    </source>
</evidence>
<evidence type="ECO:0000256" key="19">
    <source>
        <dbReference type="ARBA" id="ARBA00023264"/>
    </source>
</evidence>
<evidence type="ECO:0000256" key="1">
    <source>
        <dbReference type="ARBA" id="ARBA00004429"/>
    </source>
</evidence>
<keyword evidence="15 24" id="KW-1133">Transmembrane helix</keyword>
<evidence type="ECO:0000313" key="25">
    <source>
        <dbReference type="EMBL" id="RPJ67390.1"/>
    </source>
</evidence>
<keyword evidence="17 24" id="KW-0472">Membrane</keyword>
<evidence type="ECO:0000256" key="9">
    <source>
        <dbReference type="ARBA" id="ARBA00022692"/>
    </source>
</evidence>
<comment type="caution">
    <text evidence="25">The sequence shown here is derived from an EMBL/GenBank/DDBJ whole genome shotgun (WGS) entry which is preliminary data.</text>
</comment>
<keyword evidence="16 24" id="KW-0443">Lipid metabolism</keyword>
<accession>A0A3N5Y257</accession>
<comment type="similarity">
    <text evidence="2 24">Belongs to the bacterial diacylglycerol kinase family.</text>
</comment>
<dbReference type="Proteomes" id="UP000275281">
    <property type="component" value="Unassembled WGS sequence"/>
</dbReference>
<evidence type="ECO:0000256" key="23">
    <source>
        <dbReference type="PIRSR" id="PIRSR600829-4"/>
    </source>
</evidence>
<keyword evidence="7 24" id="KW-0997">Cell inner membrane</keyword>
<gene>
    <name evidence="25" type="ORF">DRW07_07655</name>
</gene>
<feature type="binding site" evidence="21">
    <location>
        <position position="99"/>
    </location>
    <ligand>
        <name>substrate</name>
    </ligand>
</feature>
<comment type="function">
    <text evidence="24">Catalyzes the ATP-dependent phosphorylation of sn-l,2-diacylglycerol (DAG) to phosphatidic acid. Involved in the recycling of diacylglycerol produced as a by-product during membrane-derived oligosaccharide (MDO) biosynthesis.</text>
</comment>
<evidence type="ECO:0000256" key="16">
    <source>
        <dbReference type="ARBA" id="ARBA00023098"/>
    </source>
</evidence>
<evidence type="ECO:0000256" key="20">
    <source>
        <dbReference type="PIRSR" id="PIRSR600829-1"/>
    </source>
</evidence>
<keyword evidence="14 23" id="KW-0460">Magnesium</keyword>
<evidence type="ECO:0000256" key="18">
    <source>
        <dbReference type="ARBA" id="ARBA00023209"/>
    </source>
</evidence>
<dbReference type="EC" id="2.7.1.107" evidence="3 24"/>
<dbReference type="InterPro" id="IPR033718">
    <property type="entry name" value="DAGK_prok"/>
</dbReference>
<dbReference type="GO" id="GO:0006654">
    <property type="term" value="P:phosphatidic acid biosynthetic process"/>
    <property type="evidence" value="ECO:0007669"/>
    <property type="project" value="InterPro"/>
</dbReference>
<comment type="cofactor">
    <cofactor evidence="23">
        <name>Mg(2+)</name>
        <dbReference type="ChEBI" id="CHEBI:18420"/>
    </cofactor>
    <text evidence="23">Mn(2+), Zn(2+), Cd(2+) and Co(2+) support activity to lesser extents.</text>
</comment>
<keyword evidence="11 22" id="KW-0547">Nucleotide-binding</keyword>
<keyword evidence="13 22" id="KW-0067">ATP-binding</keyword>
<comment type="catalytic activity">
    <reaction evidence="24">
        <text>a 1,2-diacyl-sn-glycerol + ATP = a 1,2-diacyl-sn-glycero-3-phosphate + ADP + H(+)</text>
        <dbReference type="Rhea" id="RHEA:10272"/>
        <dbReference type="ChEBI" id="CHEBI:15378"/>
        <dbReference type="ChEBI" id="CHEBI:17815"/>
        <dbReference type="ChEBI" id="CHEBI:30616"/>
        <dbReference type="ChEBI" id="CHEBI:58608"/>
        <dbReference type="ChEBI" id="CHEBI:456216"/>
        <dbReference type="EC" id="2.7.1.107"/>
    </reaction>
</comment>
<keyword evidence="5" id="KW-1003">Cell membrane</keyword>
<dbReference type="InterPro" id="IPR000829">
    <property type="entry name" value="DAGK"/>
</dbReference>
<dbReference type="GO" id="GO:0046872">
    <property type="term" value="F:metal ion binding"/>
    <property type="evidence" value="ECO:0007669"/>
    <property type="project" value="UniProtKB-KW"/>
</dbReference>
<proteinExistence type="inferred from homology"/>
<evidence type="ECO:0000256" key="22">
    <source>
        <dbReference type="PIRSR" id="PIRSR600829-3"/>
    </source>
</evidence>
<dbReference type="GO" id="GO:0005886">
    <property type="term" value="C:plasma membrane"/>
    <property type="evidence" value="ECO:0007669"/>
    <property type="project" value="UniProtKB-SubCell"/>
</dbReference>
<feature type="binding site" evidence="21">
    <location>
        <begin position="31"/>
        <end position="35"/>
    </location>
    <ligand>
        <name>substrate</name>
    </ligand>
</feature>
<dbReference type="OrthoDB" id="9796011at2"/>
<evidence type="ECO:0000256" key="15">
    <source>
        <dbReference type="ARBA" id="ARBA00022989"/>
    </source>
</evidence>
<keyword evidence="12 24" id="KW-0418">Kinase</keyword>
<evidence type="ECO:0000256" key="5">
    <source>
        <dbReference type="ARBA" id="ARBA00022475"/>
    </source>
</evidence>
<evidence type="ECO:0000313" key="26">
    <source>
        <dbReference type="Proteomes" id="UP000275281"/>
    </source>
</evidence>
<feature type="transmembrane region" description="Helical" evidence="24">
    <location>
        <begin position="97"/>
        <end position="118"/>
    </location>
</feature>
<feature type="active site" description="Proton acceptor" evidence="20">
    <location>
        <position position="70"/>
    </location>
</feature>
<keyword evidence="6" id="KW-0444">Lipid biosynthesis</keyword>
<feature type="binding site" evidence="22">
    <location>
        <begin position="95"/>
        <end position="96"/>
    </location>
    <ligand>
        <name>ATP</name>
        <dbReference type="ChEBI" id="CHEBI:30616"/>
    </ligand>
</feature>
<evidence type="ECO:0000256" key="6">
    <source>
        <dbReference type="ARBA" id="ARBA00022516"/>
    </source>
</evidence>
<evidence type="ECO:0000256" key="24">
    <source>
        <dbReference type="RuleBase" id="RU363065"/>
    </source>
</evidence>
<feature type="binding site" evidence="22">
    <location>
        <position position="10"/>
    </location>
    <ligand>
        <name>ATP</name>
        <dbReference type="ChEBI" id="CHEBI:30616"/>
    </ligand>
</feature>
<comment type="caution">
    <text evidence="24">Lacks conserved residue(s) required for the propagation of feature annotation.</text>
</comment>
<dbReference type="Pfam" id="PF01219">
    <property type="entry name" value="DAGK_prokar"/>
    <property type="match status" value="1"/>
</dbReference>
<dbReference type="GO" id="GO:0004143">
    <property type="term" value="F:ATP-dependent diacylglycerol kinase activity"/>
    <property type="evidence" value="ECO:0007669"/>
    <property type="project" value="UniProtKB-EC"/>
</dbReference>
<feature type="binding site" evidence="23">
    <location>
        <position position="77"/>
    </location>
    <ligand>
        <name>a divalent metal cation</name>
        <dbReference type="ChEBI" id="CHEBI:60240"/>
    </ligand>
</feature>
<feature type="binding site" evidence="23">
    <location>
        <position position="29"/>
    </location>
    <ligand>
        <name>a divalent metal cation</name>
        <dbReference type="ChEBI" id="CHEBI:60240"/>
    </ligand>
</feature>
<feature type="binding site" evidence="22">
    <location>
        <position position="77"/>
    </location>
    <ligand>
        <name>ATP</name>
        <dbReference type="ChEBI" id="CHEBI:30616"/>
    </ligand>
</feature>
<name>A0A3N5Y257_9ALTE</name>
<evidence type="ECO:0000256" key="14">
    <source>
        <dbReference type="ARBA" id="ARBA00022842"/>
    </source>
</evidence>
<evidence type="ECO:0000256" key="12">
    <source>
        <dbReference type="ARBA" id="ARBA00022777"/>
    </source>
</evidence>
<dbReference type="CDD" id="cd14264">
    <property type="entry name" value="DAGK_IM"/>
    <property type="match status" value="1"/>
</dbReference>
<dbReference type="PROSITE" id="PS01069">
    <property type="entry name" value="DAGK_PROKAR"/>
    <property type="match status" value="1"/>
</dbReference>
<reference evidence="25 26" key="1">
    <citation type="submission" date="2018-11" db="EMBL/GenBank/DDBJ databases">
        <authorList>
            <person name="Ye M.-Q."/>
            <person name="Du Z.-J."/>
        </authorList>
    </citation>
    <scope>NUCLEOTIDE SEQUENCE [LARGE SCALE GENOMIC DNA]</scope>
    <source>
        <strain evidence="25 26">U0105</strain>
    </source>
</reference>
<evidence type="ECO:0000256" key="8">
    <source>
        <dbReference type="ARBA" id="ARBA00022679"/>
    </source>
</evidence>
<dbReference type="Gene3D" id="1.10.287.3610">
    <property type="match status" value="1"/>
</dbReference>
<evidence type="ECO:0000256" key="21">
    <source>
        <dbReference type="PIRSR" id="PIRSR600829-2"/>
    </source>
</evidence>
<feature type="binding site" evidence="21">
    <location>
        <position position="10"/>
    </location>
    <ligand>
        <name>substrate</name>
    </ligand>
</feature>
<feature type="binding site" evidence="22">
    <location>
        <position position="29"/>
    </location>
    <ligand>
        <name>ATP</name>
        <dbReference type="ChEBI" id="CHEBI:30616"/>
    </ligand>
</feature>
<dbReference type="AlphaFoldDB" id="A0A3N5Y257"/>
<dbReference type="PANTHER" id="PTHR34299">
    <property type="entry name" value="DIACYLGLYCEROL KINASE"/>
    <property type="match status" value="1"/>
</dbReference>
<comment type="subcellular location">
    <subcellularLocation>
        <location evidence="1 24">Cell inner membrane</location>
        <topology evidence="1 24">Multi-pass membrane protein</topology>
    </subcellularLocation>
</comment>
<feature type="binding site" evidence="21">
    <location>
        <begin position="48"/>
        <end position="51"/>
    </location>
    <ligand>
        <name>substrate</name>
    </ligand>
</feature>
<organism evidence="25 26">
    <name type="scientific">Alteromonas sediminis</name>
    <dbReference type="NCBI Taxonomy" id="2259342"/>
    <lineage>
        <taxon>Bacteria</taxon>
        <taxon>Pseudomonadati</taxon>
        <taxon>Pseudomonadota</taxon>
        <taxon>Gammaproteobacteria</taxon>
        <taxon>Alteromonadales</taxon>
        <taxon>Alteromonadaceae</taxon>
        <taxon>Alteromonas/Salinimonas group</taxon>
        <taxon>Alteromonas</taxon>
    </lineage>
</organism>
<feature type="binding site" evidence="22">
    <location>
        <position position="17"/>
    </location>
    <ligand>
        <name>ATP</name>
        <dbReference type="ChEBI" id="CHEBI:30616"/>
    </ligand>
</feature>
<keyword evidence="19 24" id="KW-1208">Phospholipid metabolism</keyword>
<feature type="transmembrane region" description="Helical" evidence="24">
    <location>
        <begin position="32"/>
        <end position="51"/>
    </location>
</feature>
<feature type="binding site" evidence="21">
    <location>
        <position position="70"/>
    </location>
    <ligand>
        <name>substrate</name>
    </ligand>
</feature>
<dbReference type="GO" id="GO:0005524">
    <property type="term" value="F:ATP binding"/>
    <property type="evidence" value="ECO:0007669"/>
    <property type="project" value="UniProtKB-KW"/>
</dbReference>
<dbReference type="PANTHER" id="PTHR34299:SF1">
    <property type="entry name" value="DIACYLGLYCEROL KINASE"/>
    <property type="match status" value="1"/>
</dbReference>
<evidence type="ECO:0000256" key="10">
    <source>
        <dbReference type="ARBA" id="ARBA00022723"/>
    </source>
</evidence>
<evidence type="ECO:0000256" key="3">
    <source>
        <dbReference type="ARBA" id="ARBA00012133"/>
    </source>
</evidence>
<protein>
    <recommendedName>
        <fullName evidence="4 24">Diacylglycerol kinase</fullName>
        <ecNumber evidence="3 24">2.7.1.107</ecNumber>
    </recommendedName>
</protein>
<evidence type="ECO:0000256" key="7">
    <source>
        <dbReference type="ARBA" id="ARBA00022519"/>
    </source>
</evidence>
<dbReference type="EMBL" id="RPOK01000002">
    <property type="protein sequence ID" value="RPJ67390.1"/>
    <property type="molecule type" value="Genomic_DNA"/>
</dbReference>
<evidence type="ECO:0000256" key="11">
    <source>
        <dbReference type="ARBA" id="ARBA00022741"/>
    </source>
</evidence>